<dbReference type="SUPFAM" id="SSF52255">
    <property type="entry name" value="N5-CAIR mutase (phosphoribosylaminoimidazole carboxylase, PurE)"/>
    <property type="match status" value="1"/>
</dbReference>
<accession>A0A2G9ZNZ5</accession>
<sequence>MEKRRIVVIVGSKSDLAQCRKGLEFLAGDNRVEVVGVYVRSQHRNTLETQKLLKKLSGQEIDAAIIGAGWANHLSGCCDAYLRYTLKDSKIVVLGVAFEDRENPNHTKAATLLITEVPGTQVVFNWYGDLFIGADGFSRACAFAAMAELWPMIKLPSPKDPMDLTLDEALKLASE</sequence>
<proteinExistence type="predicted"/>
<dbReference type="Gene3D" id="3.40.50.1970">
    <property type="match status" value="1"/>
</dbReference>
<dbReference type="GO" id="GO:0006189">
    <property type="term" value="P:'de novo' IMP biosynthetic process"/>
    <property type="evidence" value="ECO:0007669"/>
    <property type="project" value="InterPro"/>
</dbReference>
<organism evidence="2 3">
    <name type="scientific">Candidatus Falkowbacteria bacterium CG23_combo_of_CG06-09_8_20_14_all_41_10</name>
    <dbReference type="NCBI Taxonomy" id="1974571"/>
    <lineage>
        <taxon>Bacteria</taxon>
        <taxon>Candidatus Falkowiibacteriota</taxon>
    </lineage>
</organism>
<evidence type="ECO:0000259" key="1">
    <source>
        <dbReference type="Pfam" id="PF00731"/>
    </source>
</evidence>
<dbReference type="Pfam" id="PF00731">
    <property type="entry name" value="AIRC"/>
    <property type="match status" value="1"/>
</dbReference>
<reference evidence="2 3" key="1">
    <citation type="submission" date="2017-09" db="EMBL/GenBank/DDBJ databases">
        <title>Depth-based differentiation of microbial function through sediment-hosted aquifers and enrichment of novel symbionts in the deep terrestrial subsurface.</title>
        <authorList>
            <person name="Probst A.J."/>
            <person name="Ladd B."/>
            <person name="Jarett J.K."/>
            <person name="Geller-Mcgrath D.E."/>
            <person name="Sieber C.M."/>
            <person name="Emerson J.B."/>
            <person name="Anantharaman K."/>
            <person name="Thomas B.C."/>
            <person name="Malmstrom R."/>
            <person name="Stieglmeier M."/>
            <person name="Klingl A."/>
            <person name="Woyke T."/>
            <person name="Ryan C.M."/>
            <person name="Banfield J.F."/>
        </authorList>
    </citation>
    <scope>NUCLEOTIDE SEQUENCE [LARGE SCALE GENOMIC DNA]</scope>
    <source>
        <strain evidence="2">CG23_combo_of_CG06-09_8_20_14_all_41_10</strain>
    </source>
</reference>
<comment type="caution">
    <text evidence="2">The sequence shown here is derived from an EMBL/GenBank/DDBJ whole genome shotgun (WGS) entry which is preliminary data.</text>
</comment>
<name>A0A2G9ZNZ5_9BACT</name>
<dbReference type="InterPro" id="IPR000031">
    <property type="entry name" value="PurE_dom"/>
</dbReference>
<evidence type="ECO:0000313" key="2">
    <source>
        <dbReference type="EMBL" id="PIP34907.1"/>
    </source>
</evidence>
<feature type="domain" description="PurE" evidence="1">
    <location>
        <begin position="6"/>
        <end position="82"/>
    </location>
</feature>
<evidence type="ECO:0000313" key="3">
    <source>
        <dbReference type="Proteomes" id="UP000231408"/>
    </source>
</evidence>
<dbReference type="AlphaFoldDB" id="A0A2G9ZNZ5"/>
<gene>
    <name evidence="2" type="ORF">COX21_00330</name>
</gene>
<protein>
    <recommendedName>
        <fullName evidence="1">PurE domain-containing protein</fullName>
    </recommendedName>
</protein>
<dbReference type="EMBL" id="PCSE01000010">
    <property type="protein sequence ID" value="PIP34907.1"/>
    <property type="molecule type" value="Genomic_DNA"/>
</dbReference>
<dbReference type="Proteomes" id="UP000231408">
    <property type="component" value="Unassembled WGS sequence"/>
</dbReference>